<keyword evidence="7" id="KW-0456">Lyase</keyword>
<keyword evidence="5" id="KW-0190">Covalent protein-DNA linkage</keyword>
<keyword evidence="6" id="KW-0238">DNA-binding</keyword>
<sequence>MCGRFAIHSPTDQIAARFGTVGQLPEFGPRYNAAPLQMLPVVRAHPETKERRLGLLRWGLLPVWSKDAAGAARMINARAESVPEKPAFRSAFRKRRCLIPFDNFYEWKADGKAKQPYAIGTTGNEKPDAFAGLWEGWKDPATGEWLHTFTIITTTANDATRDVHDRMPVILPPADWPAWLGEEEAGDDRLVGLMRPYPADRTRLWPVHRDVGNVRNDRVDLIEPINPA</sequence>
<evidence type="ECO:0000256" key="1">
    <source>
        <dbReference type="ARBA" id="ARBA00008136"/>
    </source>
</evidence>
<organism evidence="9 10">
    <name type="scientific">Azospirillum picis</name>
    <dbReference type="NCBI Taxonomy" id="488438"/>
    <lineage>
        <taxon>Bacteria</taxon>
        <taxon>Pseudomonadati</taxon>
        <taxon>Pseudomonadota</taxon>
        <taxon>Alphaproteobacteria</taxon>
        <taxon>Rhodospirillales</taxon>
        <taxon>Azospirillaceae</taxon>
        <taxon>Azospirillum</taxon>
    </lineage>
</organism>
<proteinExistence type="inferred from homology"/>
<gene>
    <name evidence="9" type="ORF">QO018_002719</name>
</gene>
<evidence type="ECO:0000256" key="7">
    <source>
        <dbReference type="ARBA" id="ARBA00023239"/>
    </source>
</evidence>
<dbReference type="PANTHER" id="PTHR13604">
    <property type="entry name" value="DC12-RELATED"/>
    <property type="match status" value="1"/>
</dbReference>
<accession>A0ABU0MKE4</accession>
<evidence type="ECO:0000256" key="5">
    <source>
        <dbReference type="ARBA" id="ARBA00023124"/>
    </source>
</evidence>
<dbReference type="InterPro" id="IPR003738">
    <property type="entry name" value="SRAP"/>
</dbReference>
<evidence type="ECO:0000313" key="9">
    <source>
        <dbReference type="EMBL" id="MDQ0533856.1"/>
    </source>
</evidence>
<comment type="caution">
    <text evidence="9">The sequence shown here is derived from an EMBL/GenBank/DDBJ whole genome shotgun (WGS) entry which is preliminary data.</text>
</comment>
<dbReference type="Gene3D" id="3.90.1680.10">
    <property type="entry name" value="SOS response associated peptidase-like"/>
    <property type="match status" value="1"/>
</dbReference>
<dbReference type="EC" id="3.4.-.-" evidence="8"/>
<evidence type="ECO:0000256" key="2">
    <source>
        <dbReference type="ARBA" id="ARBA00022670"/>
    </source>
</evidence>
<comment type="similarity">
    <text evidence="1 8">Belongs to the SOS response-associated peptidase family.</text>
</comment>
<keyword evidence="10" id="KW-1185">Reference proteome</keyword>
<dbReference type="InterPro" id="IPR036590">
    <property type="entry name" value="SRAP-like"/>
</dbReference>
<keyword evidence="3" id="KW-0227">DNA damage</keyword>
<keyword evidence="4 8" id="KW-0378">Hydrolase</keyword>
<reference evidence="9 10" key="1">
    <citation type="submission" date="2023-07" db="EMBL/GenBank/DDBJ databases">
        <title>Genomic Encyclopedia of Type Strains, Phase IV (KMG-IV): sequencing the most valuable type-strain genomes for metagenomic binning, comparative biology and taxonomic classification.</title>
        <authorList>
            <person name="Goeker M."/>
        </authorList>
    </citation>
    <scope>NUCLEOTIDE SEQUENCE [LARGE SCALE GENOMIC DNA]</scope>
    <source>
        <strain evidence="9 10">DSM 19922</strain>
    </source>
</reference>
<evidence type="ECO:0000256" key="4">
    <source>
        <dbReference type="ARBA" id="ARBA00022801"/>
    </source>
</evidence>
<evidence type="ECO:0000256" key="3">
    <source>
        <dbReference type="ARBA" id="ARBA00022763"/>
    </source>
</evidence>
<dbReference type="RefSeq" id="WP_209982236.1">
    <property type="nucleotide sequence ID" value="NZ_JAGINO010000008.1"/>
</dbReference>
<dbReference type="Pfam" id="PF02586">
    <property type="entry name" value="SRAP"/>
    <property type="match status" value="1"/>
</dbReference>
<evidence type="ECO:0000256" key="8">
    <source>
        <dbReference type="RuleBase" id="RU364100"/>
    </source>
</evidence>
<evidence type="ECO:0000256" key="6">
    <source>
        <dbReference type="ARBA" id="ARBA00023125"/>
    </source>
</evidence>
<dbReference type="Proteomes" id="UP001244552">
    <property type="component" value="Unassembled WGS sequence"/>
</dbReference>
<dbReference type="SUPFAM" id="SSF143081">
    <property type="entry name" value="BB1717-like"/>
    <property type="match status" value="1"/>
</dbReference>
<name>A0ABU0MKE4_9PROT</name>
<keyword evidence="2 8" id="KW-0645">Protease</keyword>
<dbReference type="EMBL" id="JAUSVU010000008">
    <property type="protein sequence ID" value="MDQ0533856.1"/>
    <property type="molecule type" value="Genomic_DNA"/>
</dbReference>
<evidence type="ECO:0000313" key="10">
    <source>
        <dbReference type="Proteomes" id="UP001244552"/>
    </source>
</evidence>
<protein>
    <recommendedName>
        <fullName evidence="8">Abasic site processing protein</fullName>
        <ecNumber evidence="8">3.4.-.-</ecNumber>
    </recommendedName>
</protein>
<dbReference type="PANTHER" id="PTHR13604:SF0">
    <property type="entry name" value="ABASIC SITE PROCESSING PROTEIN HMCES"/>
    <property type="match status" value="1"/>
</dbReference>